<dbReference type="InterPro" id="IPR022572">
    <property type="entry name" value="DNA_rep/recomb_RecO_N"/>
</dbReference>
<organism evidence="9 10">
    <name type="scientific">Vulcanimicrobium alpinum</name>
    <dbReference type="NCBI Taxonomy" id="3016050"/>
    <lineage>
        <taxon>Bacteria</taxon>
        <taxon>Bacillati</taxon>
        <taxon>Vulcanimicrobiota</taxon>
        <taxon>Vulcanimicrobiia</taxon>
        <taxon>Vulcanimicrobiales</taxon>
        <taxon>Vulcanimicrobiaceae</taxon>
        <taxon>Vulcanimicrobium</taxon>
    </lineage>
</organism>
<evidence type="ECO:0000256" key="5">
    <source>
        <dbReference type="ARBA" id="ARBA00023204"/>
    </source>
</evidence>
<dbReference type="InterPro" id="IPR042242">
    <property type="entry name" value="RecO_C"/>
</dbReference>
<evidence type="ECO:0000256" key="7">
    <source>
        <dbReference type="HAMAP-Rule" id="MF_00201"/>
    </source>
</evidence>
<dbReference type="PANTHER" id="PTHR33991:SF1">
    <property type="entry name" value="DNA REPAIR PROTEIN RECO"/>
    <property type="match status" value="1"/>
</dbReference>
<evidence type="ECO:0000313" key="9">
    <source>
        <dbReference type="EMBL" id="BDE06361.1"/>
    </source>
</evidence>
<dbReference type="InterPro" id="IPR012340">
    <property type="entry name" value="NA-bd_OB-fold"/>
</dbReference>
<dbReference type="InterPro" id="IPR037278">
    <property type="entry name" value="ARFGAP/RecO"/>
</dbReference>
<dbReference type="AlphaFoldDB" id="A0AAN1XVV5"/>
<keyword evidence="10" id="KW-1185">Reference proteome</keyword>
<keyword evidence="3 7" id="KW-0227">DNA damage</keyword>
<dbReference type="PANTHER" id="PTHR33991">
    <property type="entry name" value="DNA REPAIR PROTEIN RECO"/>
    <property type="match status" value="1"/>
</dbReference>
<proteinExistence type="inferred from homology"/>
<dbReference type="Pfam" id="PF11967">
    <property type="entry name" value="RecO_N"/>
    <property type="match status" value="1"/>
</dbReference>
<comment type="function">
    <text evidence="7">Involved in DNA repair and RecF pathway recombination.</text>
</comment>
<comment type="similarity">
    <text evidence="1 7">Belongs to the RecO family.</text>
</comment>
<dbReference type="RefSeq" id="WP_317997326.1">
    <property type="nucleotide sequence ID" value="NZ_AP025523.1"/>
</dbReference>
<accession>A0AAN1XVV5</accession>
<dbReference type="KEGG" id="vab:WPS_16370"/>
<dbReference type="HAMAP" id="MF_00201">
    <property type="entry name" value="RecO"/>
    <property type="match status" value="1"/>
</dbReference>
<dbReference type="Proteomes" id="UP001317532">
    <property type="component" value="Chromosome"/>
</dbReference>
<dbReference type="GO" id="GO:0006310">
    <property type="term" value="P:DNA recombination"/>
    <property type="evidence" value="ECO:0007669"/>
    <property type="project" value="UniProtKB-UniRule"/>
</dbReference>
<reference evidence="9 10" key="1">
    <citation type="journal article" date="2022" name="ISME Commun">
        <title>Vulcanimicrobium alpinus gen. nov. sp. nov., the first cultivated representative of the candidate phylum 'Eremiobacterota', is a metabolically versatile aerobic anoxygenic phototroph.</title>
        <authorList>
            <person name="Yabe S."/>
            <person name="Muto K."/>
            <person name="Abe K."/>
            <person name="Yokota A."/>
            <person name="Staudigel H."/>
            <person name="Tebo B.M."/>
        </authorList>
    </citation>
    <scope>NUCLEOTIDE SEQUENCE [LARGE SCALE GENOMIC DNA]</scope>
    <source>
        <strain evidence="9 10">WC8-2</strain>
    </source>
</reference>
<evidence type="ECO:0000256" key="4">
    <source>
        <dbReference type="ARBA" id="ARBA00023172"/>
    </source>
</evidence>
<name>A0AAN1XVV5_UNVUL</name>
<gene>
    <name evidence="7 9" type="primary">recO</name>
    <name evidence="9" type="ORF">WPS_16370</name>
</gene>
<dbReference type="SUPFAM" id="SSF57863">
    <property type="entry name" value="ArfGap/RecO-like zinc finger"/>
    <property type="match status" value="1"/>
</dbReference>
<dbReference type="NCBIfam" id="TIGR00613">
    <property type="entry name" value="reco"/>
    <property type="match status" value="1"/>
</dbReference>
<evidence type="ECO:0000259" key="8">
    <source>
        <dbReference type="Pfam" id="PF11967"/>
    </source>
</evidence>
<dbReference type="EMBL" id="AP025523">
    <property type="protein sequence ID" value="BDE06361.1"/>
    <property type="molecule type" value="Genomic_DNA"/>
</dbReference>
<dbReference type="Pfam" id="PF02565">
    <property type="entry name" value="RecO_C"/>
    <property type="match status" value="1"/>
</dbReference>
<keyword evidence="5 7" id="KW-0234">DNA repair</keyword>
<feature type="domain" description="DNA replication/recombination mediator RecO N-terminal" evidence="8">
    <location>
        <begin position="7"/>
        <end position="81"/>
    </location>
</feature>
<dbReference type="Gene3D" id="1.20.1440.120">
    <property type="entry name" value="Recombination protein O, C-terminal domain"/>
    <property type="match status" value="1"/>
</dbReference>
<evidence type="ECO:0000256" key="6">
    <source>
        <dbReference type="ARBA" id="ARBA00033409"/>
    </source>
</evidence>
<dbReference type="InterPro" id="IPR003717">
    <property type="entry name" value="RecO"/>
</dbReference>
<dbReference type="GO" id="GO:0006302">
    <property type="term" value="P:double-strand break repair"/>
    <property type="evidence" value="ECO:0007669"/>
    <property type="project" value="TreeGrafter"/>
</dbReference>
<dbReference type="Gene3D" id="2.40.50.140">
    <property type="entry name" value="Nucleic acid-binding proteins"/>
    <property type="match status" value="1"/>
</dbReference>
<evidence type="ECO:0000313" key="10">
    <source>
        <dbReference type="Proteomes" id="UP001317532"/>
    </source>
</evidence>
<dbReference type="GO" id="GO:0043590">
    <property type="term" value="C:bacterial nucleoid"/>
    <property type="evidence" value="ECO:0007669"/>
    <property type="project" value="TreeGrafter"/>
</dbReference>
<evidence type="ECO:0000256" key="1">
    <source>
        <dbReference type="ARBA" id="ARBA00007452"/>
    </source>
</evidence>
<evidence type="ECO:0000256" key="3">
    <source>
        <dbReference type="ARBA" id="ARBA00022763"/>
    </source>
</evidence>
<sequence length="244" mass="25796">MSERSSVTDAIVLRGRPLGEADRVYTFLTRERGKVDAVAKGVRRARSSVAGRLEPLAEVRVALHKGRSLDVVTEVRTIRSYWSGLVRPDALATASLFAETVDLFCEPDLALPEIYALLAGAVAAVAASATPADLVPRFQLRLLGALGLAPADDACVHCGGSLDEHGAWLDLEAGGLGCERCYGARGDAHALDAADVANFRALGAERGAGAALHATMQTARAADDLITWHLGRRPKARALVHELS</sequence>
<evidence type="ECO:0000256" key="2">
    <source>
        <dbReference type="ARBA" id="ARBA00021310"/>
    </source>
</evidence>
<dbReference type="SUPFAM" id="SSF50249">
    <property type="entry name" value="Nucleic acid-binding proteins"/>
    <property type="match status" value="1"/>
</dbReference>
<keyword evidence="4 7" id="KW-0233">DNA recombination</keyword>
<protein>
    <recommendedName>
        <fullName evidence="2 7">DNA repair protein RecO</fullName>
    </recommendedName>
    <alternativeName>
        <fullName evidence="6 7">Recombination protein O</fullName>
    </alternativeName>
</protein>